<dbReference type="InterPro" id="IPR042097">
    <property type="entry name" value="Aminopeptidase_N-like_N_sf"/>
</dbReference>
<evidence type="ECO:0000256" key="8">
    <source>
        <dbReference type="PIRSR" id="PIRSR634016-1"/>
    </source>
</evidence>
<comment type="cofactor">
    <cofactor evidence="9 11">
        <name>Zn(2+)</name>
        <dbReference type="ChEBI" id="CHEBI:29105"/>
    </cofactor>
    <text evidence="9 11">Binds 1 zinc ion per subunit.</text>
</comment>
<organism evidence="15 16">
    <name type="scientific">Neocallimastix californiae</name>
    <dbReference type="NCBI Taxonomy" id="1754190"/>
    <lineage>
        <taxon>Eukaryota</taxon>
        <taxon>Fungi</taxon>
        <taxon>Fungi incertae sedis</taxon>
        <taxon>Chytridiomycota</taxon>
        <taxon>Chytridiomycota incertae sedis</taxon>
        <taxon>Neocallimastigomycetes</taxon>
        <taxon>Neocallimastigales</taxon>
        <taxon>Neocallimastigaceae</taxon>
        <taxon>Neocallimastix</taxon>
    </lineage>
</organism>
<dbReference type="Gene3D" id="1.10.390.10">
    <property type="entry name" value="Neutral Protease Domain 2"/>
    <property type="match status" value="1"/>
</dbReference>
<dbReference type="InterPro" id="IPR001930">
    <property type="entry name" value="Peptidase_M1"/>
</dbReference>
<feature type="binding site" evidence="9">
    <location>
        <position position="409"/>
    </location>
    <ligand>
        <name>Zn(2+)</name>
        <dbReference type="ChEBI" id="CHEBI:29105"/>
        <note>catalytic</note>
    </ligand>
</feature>
<evidence type="ECO:0000256" key="6">
    <source>
        <dbReference type="ARBA" id="ARBA00022833"/>
    </source>
</evidence>
<dbReference type="PRINTS" id="PR00756">
    <property type="entry name" value="ALADIPTASE"/>
</dbReference>
<dbReference type="AlphaFoldDB" id="A0A1Y2DZ05"/>
<comment type="caution">
    <text evidence="15">The sequence shown here is derived from an EMBL/GenBank/DDBJ whole genome shotgun (WGS) entry which is preliminary data.</text>
</comment>
<dbReference type="InterPro" id="IPR024571">
    <property type="entry name" value="ERAP1-like_C_dom"/>
</dbReference>
<feature type="binding site" evidence="9">
    <location>
        <position position="432"/>
    </location>
    <ligand>
        <name>Zn(2+)</name>
        <dbReference type="ChEBI" id="CHEBI:29105"/>
        <note>catalytic</note>
    </ligand>
</feature>
<dbReference type="InterPro" id="IPR014782">
    <property type="entry name" value="Peptidase_M1_dom"/>
</dbReference>
<dbReference type="Proteomes" id="UP000193920">
    <property type="component" value="Unassembled WGS sequence"/>
</dbReference>
<dbReference type="GO" id="GO:0006508">
    <property type="term" value="P:proteolysis"/>
    <property type="evidence" value="ECO:0007669"/>
    <property type="project" value="UniProtKB-KW"/>
</dbReference>
<sequence length="997" mass="114136">MAFNIENISVKPLNTVNSVIKENVLVKSSLLKFNLSKKRNYSILQGNSILKSHLNYNENILNKKDALIYNKVNPLYINNYNWKRYITSKVSKIDKRKRELLPTNVRPTHYSIFLFPDLEKFTFEGNVDIDLNVNKDSTVITANAFDMTIHSASLIDVATMEKQDAKNIELDSTAQTLKLTFAKTIKKGSKVKLSIKFTGNLNNEMDGFYRSEYTDSNGKKKYMAVTQFESVYARRSFPCWDEPSIKSTFDIKLRAEVEKTTLSNMPIIKEEKVIIDGKEYKDVTFDTTPIMSTYLVAYIVGELDYVETISNPVAPADAKPIKVRVYTLKGESSQGKYSAEVTARVLEYFSEYFNIPYPLPKMDLVAIPDFEAGAMENWGLVTFRTVALLFDEKKSSAASKARVCTTVAHELAHQWFGNLVTIDWWSDLWLNEGFATFVGTLATDHLNPEWKIFTSFVVDEFQSALNLDGLRNSHPIQVEINKAIEVDQIFDQISYEKGATIIRMLNACLGEQKFMDGIRIYLKRHMYGNTETSDLWKALSESSGIDVESLMGSWIKDVGYPVVTIKDYKESNNDITLSLSQSRFLSSGNTTPEEEAKYATWWIPLGITTHASPNKPLENILTDKEQTITIPYPKGNNKFIKLNYNETGMYRVKYPEKFLKTIGEMIKIGLEDKSKEVIGVSDRIGIITDIFALAKNGTEHTDNALELLKYFEKETDYNVLSQIFTKVNDLKSVWYNQDGKLLEALKKFILKIFSPLAEKYGFDYSPNESYIEVMTRTLVIRAAGIYGDKKVINEIIRRLELYIKGDSNALDPNLRKLAYILALSNTTGEKAEKFYNDIFHIYQTNEIADQCLMALQSLGAAKDPKLIKRTFDLALNTELIRLQDIMYCIANLTIDNPNIKEARPAAWKWMVKNWPTFEKRYKTSGSILGSISKLCTNGLNDSEHIKEIEAWVAEKGSRLDIIRRPIDQIIERLKEQNAWIKRDNTRVQEWAEKYLIE</sequence>
<dbReference type="InterPro" id="IPR027268">
    <property type="entry name" value="Peptidase_M4/M1_CTD_sf"/>
</dbReference>
<keyword evidence="5 11" id="KW-0378">Hydrolase</keyword>
<dbReference type="GO" id="GO:0008270">
    <property type="term" value="F:zinc ion binding"/>
    <property type="evidence" value="ECO:0007669"/>
    <property type="project" value="UniProtKB-UniRule"/>
</dbReference>
<dbReference type="GO" id="GO:0005615">
    <property type="term" value="C:extracellular space"/>
    <property type="evidence" value="ECO:0007669"/>
    <property type="project" value="TreeGrafter"/>
</dbReference>
<evidence type="ECO:0000256" key="3">
    <source>
        <dbReference type="ARBA" id="ARBA00022670"/>
    </source>
</evidence>
<dbReference type="Pfam" id="PF01433">
    <property type="entry name" value="Peptidase_M1"/>
    <property type="match status" value="1"/>
</dbReference>
<dbReference type="EMBL" id="MCOG01000054">
    <property type="protein sequence ID" value="ORY64538.1"/>
    <property type="molecule type" value="Genomic_DNA"/>
</dbReference>
<evidence type="ECO:0000313" key="15">
    <source>
        <dbReference type="EMBL" id="ORY64538.1"/>
    </source>
</evidence>
<dbReference type="STRING" id="1754190.A0A1Y2DZ05"/>
<feature type="domain" description="Peptidase M1 membrane alanine aminopeptidase" evidence="12">
    <location>
        <begin position="337"/>
        <end position="554"/>
    </location>
</feature>
<evidence type="ECO:0000256" key="4">
    <source>
        <dbReference type="ARBA" id="ARBA00022723"/>
    </source>
</evidence>
<evidence type="ECO:0000256" key="2">
    <source>
        <dbReference type="ARBA" id="ARBA00022438"/>
    </source>
</evidence>
<evidence type="ECO:0000256" key="1">
    <source>
        <dbReference type="ARBA" id="ARBA00010136"/>
    </source>
</evidence>
<dbReference type="FunFam" id="1.10.390.10:FF:000001">
    <property type="entry name" value="Aminopeptidase"/>
    <property type="match status" value="1"/>
</dbReference>
<dbReference type="CDD" id="cd09601">
    <property type="entry name" value="M1_APN-Q_like"/>
    <property type="match status" value="1"/>
</dbReference>
<dbReference type="GO" id="GO:0016020">
    <property type="term" value="C:membrane"/>
    <property type="evidence" value="ECO:0007669"/>
    <property type="project" value="TreeGrafter"/>
</dbReference>
<evidence type="ECO:0000256" key="10">
    <source>
        <dbReference type="PIRSR" id="PIRSR634016-4"/>
    </source>
</evidence>
<reference evidence="15 16" key="1">
    <citation type="submission" date="2016-08" db="EMBL/GenBank/DDBJ databases">
        <title>A Parts List for Fungal Cellulosomes Revealed by Comparative Genomics.</title>
        <authorList>
            <consortium name="DOE Joint Genome Institute"/>
            <person name="Haitjema C.H."/>
            <person name="Gilmore S.P."/>
            <person name="Henske J.K."/>
            <person name="Solomon K.V."/>
            <person name="De Groot R."/>
            <person name="Kuo A."/>
            <person name="Mondo S.J."/>
            <person name="Salamov A.A."/>
            <person name="Labutti K."/>
            <person name="Zhao Z."/>
            <person name="Chiniquy J."/>
            <person name="Barry K."/>
            <person name="Brewer H.M."/>
            <person name="Purvine S.O."/>
            <person name="Wright A.T."/>
            <person name="Boxma B."/>
            <person name="Van Alen T."/>
            <person name="Hackstein J.H."/>
            <person name="Baker S.E."/>
            <person name="Grigoriev I.V."/>
            <person name="O'Malley M.A."/>
        </authorList>
    </citation>
    <scope>NUCLEOTIDE SEQUENCE [LARGE SCALE GENOMIC DNA]</scope>
    <source>
        <strain evidence="15 16">G1</strain>
    </source>
</reference>
<feature type="active site" description="Proton acceptor" evidence="8">
    <location>
        <position position="410"/>
    </location>
</feature>
<dbReference type="GO" id="GO:0070006">
    <property type="term" value="F:metalloaminopeptidase activity"/>
    <property type="evidence" value="ECO:0007669"/>
    <property type="project" value="TreeGrafter"/>
</dbReference>
<dbReference type="FunFam" id="2.60.40.1730:FF:000002">
    <property type="entry name" value="Aminopeptidase"/>
    <property type="match status" value="1"/>
</dbReference>
<dbReference type="GO" id="GO:0005737">
    <property type="term" value="C:cytoplasm"/>
    <property type="evidence" value="ECO:0007669"/>
    <property type="project" value="TreeGrafter"/>
</dbReference>
<dbReference type="InterPro" id="IPR045357">
    <property type="entry name" value="Aminopeptidase_N-like_N"/>
</dbReference>
<keyword evidence="6 9" id="KW-0862">Zinc</keyword>
<dbReference type="InterPro" id="IPR050344">
    <property type="entry name" value="Peptidase_M1_aminopeptidases"/>
</dbReference>
<dbReference type="InterPro" id="IPR034016">
    <property type="entry name" value="M1_APN-typ"/>
</dbReference>
<keyword evidence="4 9" id="KW-0479">Metal-binding</keyword>
<name>A0A1Y2DZ05_9FUNG</name>
<dbReference type="PANTHER" id="PTHR11533:SF174">
    <property type="entry name" value="PUROMYCIN-SENSITIVE AMINOPEPTIDASE-RELATED"/>
    <property type="match status" value="1"/>
</dbReference>
<dbReference type="Pfam" id="PF17900">
    <property type="entry name" value="Peptidase_M1_N"/>
    <property type="match status" value="1"/>
</dbReference>
<accession>A0A1Y2DZ05</accession>
<evidence type="ECO:0000313" key="16">
    <source>
        <dbReference type="Proteomes" id="UP000193920"/>
    </source>
</evidence>
<dbReference type="Gene3D" id="2.60.40.1910">
    <property type="match status" value="1"/>
</dbReference>
<evidence type="ECO:0000259" key="14">
    <source>
        <dbReference type="Pfam" id="PF17900"/>
    </source>
</evidence>
<protein>
    <recommendedName>
        <fullName evidence="11">Aminopeptidase</fullName>
        <ecNumber evidence="11">3.4.11.-</ecNumber>
    </recommendedName>
</protein>
<dbReference type="SUPFAM" id="SSF55486">
    <property type="entry name" value="Metalloproteases ('zincins'), catalytic domain"/>
    <property type="match status" value="1"/>
</dbReference>
<keyword evidence="16" id="KW-1185">Reference proteome</keyword>
<keyword evidence="3 11" id="KW-0645">Protease</keyword>
<feature type="binding site" evidence="9">
    <location>
        <position position="413"/>
    </location>
    <ligand>
        <name>Zn(2+)</name>
        <dbReference type="ChEBI" id="CHEBI:29105"/>
        <note>catalytic</note>
    </ligand>
</feature>
<keyword evidence="2 11" id="KW-0031">Aminopeptidase</keyword>
<feature type="site" description="Transition state stabilizer" evidence="10">
    <location>
        <position position="495"/>
    </location>
</feature>
<evidence type="ECO:0000259" key="13">
    <source>
        <dbReference type="Pfam" id="PF11838"/>
    </source>
</evidence>
<evidence type="ECO:0000256" key="5">
    <source>
        <dbReference type="ARBA" id="ARBA00022801"/>
    </source>
</evidence>
<dbReference type="Gene3D" id="2.60.40.1730">
    <property type="entry name" value="tricorn interacting facor f3 domain"/>
    <property type="match status" value="1"/>
</dbReference>
<feature type="domain" description="ERAP1-like C-terminal" evidence="13">
    <location>
        <begin position="639"/>
        <end position="974"/>
    </location>
</feature>
<keyword evidence="7 11" id="KW-0482">Metalloprotease</keyword>
<evidence type="ECO:0000256" key="9">
    <source>
        <dbReference type="PIRSR" id="PIRSR634016-3"/>
    </source>
</evidence>
<dbReference type="OrthoDB" id="10031169at2759"/>
<feature type="domain" description="Aminopeptidase N-like N-terminal" evidence="14">
    <location>
        <begin position="107"/>
        <end position="295"/>
    </location>
</feature>
<dbReference type="EC" id="3.4.11.-" evidence="11"/>
<comment type="similarity">
    <text evidence="1 11">Belongs to the peptidase M1 family.</text>
</comment>
<evidence type="ECO:0000256" key="7">
    <source>
        <dbReference type="ARBA" id="ARBA00023049"/>
    </source>
</evidence>
<gene>
    <name evidence="15" type="ORF">LY90DRAFT_453695</name>
</gene>
<evidence type="ECO:0000256" key="11">
    <source>
        <dbReference type="RuleBase" id="RU364040"/>
    </source>
</evidence>
<dbReference type="GO" id="GO:0042277">
    <property type="term" value="F:peptide binding"/>
    <property type="evidence" value="ECO:0007669"/>
    <property type="project" value="TreeGrafter"/>
</dbReference>
<proteinExistence type="inferred from homology"/>
<dbReference type="Gene3D" id="1.25.50.20">
    <property type="match status" value="1"/>
</dbReference>
<dbReference type="PANTHER" id="PTHR11533">
    <property type="entry name" value="PROTEASE M1 ZINC METALLOPROTEASE"/>
    <property type="match status" value="1"/>
</dbReference>
<dbReference type="SUPFAM" id="SSF63737">
    <property type="entry name" value="Leukotriene A4 hydrolase N-terminal domain"/>
    <property type="match status" value="1"/>
</dbReference>
<dbReference type="GO" id="GO:0043171">
    <property type="term" value="P:peptide catabolic process"/>
    <property type="evidence" value="ECO:0007669"/>
    <property type="project" value="TreeGrafter"/>
</dbReference>
<dbReference type="Pfam" id="PF11838">
    <property type="entry name" value="ERAP1_C"/>
    <property type="match status" value="1"/>
</dbReference>
<evidence type="ECO:0000259" key="12">
    <source>
        <dbReference type="Pfam" id="PF01433"/>
    </source>
</evidence>